<protein>
    <recommendedName>
        <fullName evidence="5">Signal peptidase I</fullName>
        <ecNumber evidence="5">3.4.21.89</ecNumber>
    </recommendedName>
</protein>
<accession>A0ABS2NDJ2</accession>
<dbReference type="RefSeq" id="WP_205172832.1">
    <property type="nucleotide sequence ID" value="NZ_JAFBDZ010000002.1"/>
</dbReference>
<dbReference type="GO" id="GO:0016787">
    <property type="term" value="F:hydrolase activity"/>
    <property type="evidence" value="ECO:0007669"/>
    <property type="project" value="UniProtKB-KW"/>
</dbReference>
<evidence type="ECO:0000313" key="8">
    <source>
        <dbReference type="EMBL" id="MBM7585931.1"/>
    </source>
</evidence>
<dbReference type="InterPro" id="IPR001733">
    <property type="entry name" value="Peptidase_S26B"/>
</dbReference>
<evidence type="ECO:0000313" key="9">
    <source>
        <dbReference type="Proteomes" id="UP001646157"/>
    </source>
</evidence>
<dbReference type="Gene3D" id="2.10.109.10">
    <property type="entry name" value="Umud Fragment, subunit A"/>
    <property type="match status" value="1"/>
</dbReference>
<dbReference type="EMBL" id="JAFBDZ010000002">
    <property type="protein sequence ID" value="MBM7585931.1"/>
    <property type="molecule type" value="Genomic_DNA"/>
</dbReference>
<dbReference type="PRINTS" id="PR00728">
    <property type="entry name" value="SIGNALPTASE"/>
</dbReference>
<dbReference type="InterPro" id="IPR036286">
    <property type="entry name" value="LexA/Signal_pep-like_sf"/>
</dbReference>
<dbReference type="Proteomes" id="UP001646157">
    <property type="component" value="Unassembled WGS sequence"/>
</dbReference>
<keyword evidence="2 6" id="KW-0812">Transmembrane</keyword>
<evidence type="ECO:0000256" key="3">
    <source>
        <dbReference type="ARBA" id="ARBA00022989"/>
    </source>
</evidence>
<feature type="transmembrane region" description="Helical" evidence="6">
    <location>
        <begin position="148"/>
        <end position="167"/>
    </location>
</feature>
<evidence type="ECO:0000256" key="5">
    <source>
        <dbReference type="NCBIfam" id="TIGR02228"/>
    </source>
</evidence>
<feature type="transmembrane region" description="Helical" evidence="6">
    <location>
        <begin position="12"/>
        <end position="29"/>
    </location>
</feature>
<keyword evidence="9" id="KW-1185">Reference proteome</keyword>
<proteinExistence type="predicted"/>
<comment type="subcellular location">
    <subcellularLocation>
        <location evidence="1">Membrane</location>
    </subcellularLocation>
</comment>
<gene>
    <name evidence="8" type="ORF">JOC86_002473</name>
</gene>
<name>A0ABS2NDJ2_9BACI</name>
<dbReference type="SUPFAM" id="SSF51306">
    <property type="entry name" value="LexA/Signal peptidase"/>
    <property type="match status" value="1"/>
</dbReference>
<evidence type="ECO:0000259" key="7">
    <source>
        <dbReference type="Pfam" id="PF10502"/>
    </source>
</evidence>
<feature type="domain" description="Peptidase S26" evidence="7">
    <location>
        <begin position="41"/>
        <end position="88"/>
    </location>
</feature>
<keyword evidence="8" id="KW-0378">Hydrolase</keyword>
<dbReference type="Pfam" id="PF10502">
    <property type="entry name" value="Peptidase_S26"/>
    <property type="match status" value="1"/>
</dbReference>
<evidence type="ECO:0000256" key="2">
    <source>
        <dbReference type="ARBA" id="ARBA00022692"/>
    </source>
</evidence>
<dbReference type="NCBIfam" id="TIGR02228">
    <property type="entry name" value="sigpep_I_arch"/>
    <property type="match status" value="1"/>
</dbReference>
<keyword evidence="3 6" id="KW-1133">Transmembrane helix</keyword>
<organism evidence="8 9">
    <name type="scientific">Rossellomorea pakistanensis</name>
    <dbReference type="NCBI Taxonomy" id="992288"/>
    <lineage>
        <taxon>Bacteria</taxon>
        <taxon>Bacillati</taxon>
        <taxon>Bacillota</taxon>
        <taxon>Bacilli</taxon>
        <taxon>Bacillales</taxon>
        <taxon>Bacillaceae</taxon>
        <taxon>Rossellomorea</taxon>
    </lineage>
</organism>
<evidence type="ECO:0000256" key="1">
    <source>
        <dbReference type="ARBA" id="ARBA00004370"/>
    </source>
</evidence>
<reference evidence="8 9" key="1">
    <citation type="submission" date="2021-01" db="EMBL/GenBank/DDBJ databases">
        <title>Genomic Encyclopedia of Type Strains, Phase IV (KMG-IV): sequencing the most valuable type-strain genomes for metagenomic binning, comparative biology and taxonomic classification.</title>
        <authorList>
            <person name="Goeker M."/>
        </authorList>
    </citation>
    <scope>NUCLEOTIDE SEQUENCE [LARGE SCALE GENOMIC DNA]</scope>
    <source>
        <strain evidence="8 9">DSM 24834</strain>
    </source>
</reference>
<evidence type="ECO:0000256" key="4">
    <source>
        <dbReference type="ARBA" id="ARBA00023136"/>
    </source>
</evidence>
<dbReference type="CDD" id="cd06530">
    <property type="entry name" value="S26_SPase_I"/>
    <property type="match status" value="1"/>
</dbReference>
<keyword evidence="4 6" id="KW-0472">Membrane</keyword>
<dbReference type="InterPro" id="IPR019533">
    <property type="entry name" value="Peptidase_S26"/>
</dbReference>
<sequence>MKSKSLRRVGRILLILGASLVIYIFFTIYQSNKTPGKLPSFFGYTPLTVLSNSMNPHLESGDLTFVKRVAFDEISVGDVITFRVETDKFITHRIIQKTEKNGQAAYVTKGDNNNAEDANPVLKEQLIGKQVFTIPKVGILTQFMSKPLGFMLFLAVPFTGYICLSVYERLARTRKTETNTIGGS</sequence>
<comment type="caution">
    <text evidence="8">The sequence shown here is derived from an EMBL/GenBank/DDBJ whole genome shotgun (WGS) entry which is preliminary data.</text>
</comment>
<dbReference type="PANTHER" id="PTHR10806">
    <property type="entry name" value="SIGNAL PEPTIDASE COMPLEX CATALYTIC SUBUNIT SEC11"/>
    <property type="match status" value="1"/>
</dbReference>
<dbReference type="PANTHER" id="PTHR10806:SF6">
    <property type="entry name" value="SIGNAL PEPTIDASE COMPLEX CATALYTIC SUBUNIT SEC11"/>
    <property type="match status" value="1"/>
</dbReference>
<dbReference type="EC" id="3.4.21.89" evidence="5"/>
<evidence type="ECO:0000256" key="6">
    <source>
        <dbReference type="SAM" id="Phobius"/>
    </source>
</evidence>